<dbReference type="PROSITE" id="PS51257">
    <property type="entry name" value="PROKAR_LIPOPROTEIN"/>
    <property type="match status" value="1"/>
</dbReference>
<organism evidence="2 3">
    <name type="scientific">Candidatus Borkfalkia avicola</name>
    <dbReference type="NCBI Taxonomy" id="2838503"/>
    <lineage>
        <taxon>Bacteria</taxon>
        <taxon>Bacillati</taxon>
        <taxon>Bacillota</taxon>
        <taxon>Clostridia</taxon>
        <taxon>Christensenellales</taxon>
        <taxon>Christensenellaceae</taxon>
        <taxon>Candidatus Borkfalkia</taxon>
    </lineage>
</organism>
<dbReference type="InterPro" id="IPR017853">
    <property type="entry name" value="GH"/>
</dbReference>
<evidence type="ECO:0000256" key="1">
    <source>
        <dbReference type="SAM" id="SignalP"/>
    </source>
</evidence>
<accession>A0A9D2D6L2</accession>
<feature type="signal peptide" evidence="1">
    <location>
        <begin position="1"/>
        <end position="25"/>
    </location>
</feature>
<evidence type="ECO:0000313" key="3">
    <source>
        <dbReference type="Proteomes" id="UP000824025"/>
    </source>
</evidence>
<dbReference type="Proteomes" id="UP000824025">
    <property type="component" value="Unassembled WGS sequence"/>
</dbReference>
<name>A0A9D2D6L2_9FIRM</name>
<feature type="chain" id="PRO_5038452569" description="Glycoside hydrolase family 42 N-terminal domain-containing protein" evidence="1">
    <location>
        <begin position="26"/>
        <end position="454"/>
    </location>
</feature>
<sequence>MKKASILLAAVLSLCTLSACSSGSAYDLAKLPEFNTDHEFYIGEWGTPGVERVNYELLAEAGFTSVNVEEMGDYSFGSAKFDEIMGWCDELGLDVIVCTNAGGMNNPLPELPGGLSVDGIDVSQYPAAIGINYWDEPYLEGLDSRVKPLVDYHLEKYGDTDLLCYVNLYPITGGNLLGDYAEYYEKYEEVCLNRIPAQQGFISSDLYPFLEDNGDTMLHTSWLPTLEQTAQTARKHPEAMHHFFIQAVEHTGPVHYRDVGEEEFRMQFNVAMAYGVDAISYFTFVGDGGRSGEWMFENSALSRVDYGATRPQYVAAKTVNAEIKKIEDVYLDFDWTGAYTVVGTQNADGMNIGFDALKYTLDSLDCASQVRATQDTLIGQFERVSDGLHALQVVNYTDPADGLEDLVEITFSGDYDAAMVYIRGEMQIYQVLEGRTRINLKAGEGAFVIPVKLS</sequence>
<proteinExistence type="predicted"/>
<dbReference type="AlphaFoldDB" id="A0A9D2D6L2"/>
<dbReference type="SUPFAM" id="SSF51445">
    <property type="entry name" value="(Trans)glycosidases"/>
    <property type="match status" value="1"/>
</dbReference>
<dbReference type="Gene3D" id="3.20.20.80">
    <property type="entry name" value="Glycosidases"/>
    <property type="match status" value="1"/>
</dbReference>
<dbReference type="EMBL" id="DXCF01000014">
    <property type="protein sequence ID" value="HIZ09360.1"/>
    <property type="molecule type" value="Genomic_DNA"/>
</dbReference>
<comment type="caution">
    <text evidence="2">The sequence shown here is derived from an EMBL/GenBank/DDBJ whole genome shotgun (WGS) entry which is preliminary data.</text>
</comment>
<keyword evidence="1" id="KW-0732">Signal</keyword>
<gene>
    <name evidence="2" type="ORF">H9726_02610</name>
</gene>
<evidence type="ECO:0000313" key="2">
    <source>
        <dbReference type="EMBL" id="HIZ09360.1"/>
    </source>
</evidence>
<reference evidence="2" key="2">
    <citation type="submission" date="2021-04" db="EMBL/GenBank/DDBJ databases">
        <authorList>
            <person name="Gilroy R."/>
        </authorList>
    </citation>
    <scope>NUCLEOTIDE SEQUENCE</scope>
    <source>
        <strain evidence="2">CHK192-19661</strain>
    </source>
</reference>
<evidence type="ECO:0008006" key="4">
    <source>
        <dbReference type="Google" id="ProtNLM"/>
    </source>
</evidence>
<reference evidence="2" key="1">
    <citation type="journal article" date="2021" name="PeerJ">
        <title>Extensive microbial diversity within the chicken gut microbiome revealed by metagenomics and culture.</title>
        <authorList>
            <person name="Gilroy R."/>
            <person name="Ravi A."/>
            <person name="Getino M."/>
            <person name="Pursley I."/>
            <person name="Horton D.L."/>
            <person name="Alikhan N.F."/>
            <person name="Baker D."/>
            <person name="Gharbi K."/>
            <person name="Hall N."/>
            <person name="Watson M."/>
            <person name="Adriaenssens E.M."/>
            <person name="Foster-Nyarko E."/>
            <person name="Jarju S."/>
            <person name="Secka A."/>
            <person name="Antonio M."/>
            <person name="Oren A."/>
            <person name="Chaudhuri R.R."/>
            <person name="La Ragione R."/>
            <person name="Hildebrand F."/>
            <person name="Pallen M.J."/>
        </authorList>
    </citation>
    <scope>NUCLEOTIDE SEQUENCE</scope>
    <source>
        <strain evidence="2">CHK192-19661</strain>
    </source>
</reference>
<protein>
    <recommendedName>
        <fullName evidence="4">Glycoside hydrolase family 42 N-terminal domain-containing protein</fullName>
    </recommendedName>
</protein>